<dbReference type="GO" id="GO:0005975">
    <property type="term" value="P:carbohydrate metabolic process"/>
    <property type="evidence" value="ECO:0007669"/>
    <property type="project" value="InterPro"/>
</dbReference>
<dbReference type="Pfam" id="PF00933">
    <property type="entry name" value="Glyco_hydro_3"/>
    <property type="match status" value="1"/>
</dbReference>
<evidence type="ECO:0000256" key="2">
    <source>
        <dbReference type="ARBA" id="ARBA00005336"/>
    </source>
</evidence>
<dbReference type="Pfam" id="PF18034">
    <property type="entry name" value="Bac_GH3_C"/>
    <property type="match status" value="1"/>
</dbReference>
<dbReference type="InterPro" id="IPR050226">
    <property type="entry name" value="NagZ_Beta-hexosaminidase"/>
</dbReference>
<name>A0A2W4VM11_9CYAN</name>
<dbReference type="InterPro" id="IPR017853">
    <property type="entry name" value="GH"/>
</dbReference>
<keyword evidence="5" id="KW-0326">Glycosidase</keyword>
<evidence type="ECO:0000259" key="7">
    <source>
        <dbReference type="Pfam" id="PF18034"/>
    </source>
</evidence>
<dbReference type="PANTHER" id="PTHR30480:SF13">
    <property type="entry name" value="BETA-HEXOSAMINIDASE"/>
    <property type="match status" value="1"/>
</dbReference>
<dbReference type="EC" id="3.2.1.52" evidence="3"/>
<dbReference type="AlphaFoldDB" id="A0A2W4VM11"/>
<sequence length="562" mass="60245">MLASRLPSPETLSLAEQVAQMIVVRTTGHLFDHEVEYPQWEATNSELKKYLEMGVGGVILLGGSAAEVGIRAQQLQFLAKYPLLIAADIEEGVGQRFSGATWFAPPMALGEIARTDLPLALRLAEQMGKVIAQEATAIGLNWLLAPVVDVNNNPANPVINVRAFGESADTVAQLTSAFIKGAQNSPVLTCAKHFPGHGDTDMDSHLSLPVVNHDFERLQEIELVPFSRAISTDVDSIMTAHLQLPQLDPDYPTTLSQTTLNGLLRRDMGFDGLIVTDALVMGGITQQYGGEDGKGNEAAVLAVAAGVDILLMPGDVEGAIAAICAAVASERIAPSVILRAVERIWRAKHKIADMFVTDAPSRHAWQHQAVPPIAPEQIGTEETRSLAREILKASQQVYNAPAQSLSQAISAPLIPGQNLILVDNILQCPFLSRTAPAVTLPSSQGYDLILADTRSSDLLTIPKDVTTLLQLFIRGNPFRSGKGLSEIAASYLKMLGSNVQAIVIYGSPYVFAALRELIDPQTPCVFSYGQMKTAQVIALQPLLLPNASQNSQAAKADSAFTD</sequence>
<proteinExistence type="inferred from homology"/>
<organism evidence="8 9">
    <name type="scientific">Leptolyngbya foveolarum</name>
    <dbReference type="NCBI Taxonomy" id="47253"/>
    <lineage>
        <taxon>Bacteria</taxon>
        <taxon>Bacillati</taxon>
        <taxon>Cyanobacteriota</taxon>
        <taxon>Cyanophyceae</taxon>
        <taxon>Leptolyngbyales</taxon>
        <taxon>Leptolyngbyaceae</taxon>
        <taxon>Leptolyngbya group</taxon>
        <taxon>Leptolyngbya</taxon>
    </lineage>
</organism>
<dbReference type="GO" id="GO:0004563">
    <property type="term" value="F:beta-N-acetylhexosaminidase activity"/>
    <property type="evidence" value="ECO:0007669"/>
    <property type="project" value="UniProtKB-EC"/>
</dbReference>
<dbReference type="PANTHER" id="PTHR30480">
    <property type="entry name" value="BETA-HEXOSAMINIDASE-RELATED"/>
    <property type="match status" value="1"/>
</dbReference>
<dbReference type="Proteomes" id="UP000249354">
    <property type="component" value="Unassembled WGS sequence"/>
</dbReference>
<evidence type="ECO:0000313" key="8">
    <source>
        <dbReference type="EMBL" id="PZO10675.1"/>
    </source>
</evidence>
<dbReference type="InterPro" id="IPR041518">
    <property type="entry name" value="Bac_GH3_C"/>
</dbReference>
<dbReference type="SUPFAM" id="SSF51445">
    <property type="entry name" value="(Trans)glycosidases"/>
    <property type="match status" value="1"/>
</dbReference>
<evidence type="ECO:0000256" key="3">
    <source>
        <dbReference type="ARBA" id="ARBA00012663"/>
    </source>
</evidence>
<protein>
    <recommendedName>
        <fullName evidence="3">beta-N-acetylhexosaminidase</fullName>
        <ecNumber evidence="3">3.2.1.52</ecNumber>
    </recommendedName>
</protein>
<comment type="similarity">
    <text evidence="2">Belongs to the glycosyl hydrolase 3 family.</text>
</comment>
<dbReference type="InterPro" id="IPR036962">
    <property type="entry name" value="Glyco_hydro_3_N_sf"/>
</dbReference>
<gene>
    <name evidence="8" type="ORF">DCF25_20405</name>
</gene>
<evidence type="ECO:0000259" key="6">
    <source>
        <dbReference type="Pfam" id="PF00933"/>
    </source>
</evidence>
<dbReference type="Gene3D" id="3.20.20.300">
    <property type="entry name" value="Glycoside hydrolase, family 3, N-terminal domain"/>
    <property type="match status" value="1"/>
</dbReference>
<dbReference type="EMBL" id="QBMC01000212">
    <property type="protein sequence ID" value="PZO10675.1"/>
    <property type="molecule type" value="Genomic_DNA"/>
</dbReference>
<feature type="domain" description="Glycoside hydrolase family 3 N-terminal" evidence="6">
    <location>
        <begin position="14"/>
        <end position="346"/>
    </location>
</feature>
<comment type="catalytic activity">
    <reaction evidence="1">
        <text>Hydrolysis of terminal non-reducing N-acetyl-D-hexosamine residues in N-acetyl-beta-D-hexosaminides.</text>
        <dbReference type="EC" id="3.2.1.52"/>
    </reaction>
</comment>
<reference evidence="9" key="1">
    <citation type="submission" date="2018-04" db="EMBL/GenBank/DDBJ databases">
        <authorList>
            <person name="Cornet L."/>
        </authorList>
    </citation>
    <scope>NUCLEOTIDE SEQUENCE [LARGE SCALE GENOMIC DNA]</scope>
</reference>
<keyword evidence="4" id="KW-0378">Hydrolase</keyword>
<comment type="caution">
    <text evidence="8">The sequence shown here is derived from an EMBL/GenBank/DDBJ whole genome shotgun (WGS) entry which is preliminary data.</text>
</comment>
<dbReference type="GO" id="GO:0009254">
    <property type="term" value="P:peptidoglycan turnover"/>
    <property type="evidence" value="ECO:0007669"/>
    <property type="project" value="TreeGrafter"/>
</dbReference>
<evidence type="ECO:0000256" key="5">
    <source>
        <dbReference type="ARBA" id="ARBA00023295"/>
    </source>
</evidence>
<dbReference type="InterPro" id="IPR001764">
    <property type="entry name" value="Glyco_hydro_3_N"/>
</dbReference>
<evidence type="ECO:0000256" key="1">
    <source>
        <dbReference type="ARBA" id="ARBA00001231"/>
    </source>
</evidence>
<accession>A0A2W4VM11</accession>
<evidence type="ECO:0000313" key="9">
    <source>
        <dbReference type="Proteomes" id="UP000249354"/>
    </source>
</evidence>
<reference evidence="8 9" key="2">
    <citation type="submission" date="2018-06" db="EMBL/GenBank/DDBJ databases">
        <title>Metagenomic assembly of (sub)arctic Cyanobacteria and their associated microbiome from non-axenic cultures.</title>
        <authorList>
            <person name="Baurain D."/>
        </authorList>
    </citation>
    <scope>NUCLEOTIDE SEQUENCE [LARGE SCALE GENOMIC DNA]</scope>
    <source>
        <strain evidence="8">ULC129bin1</strain>
    </source>
</reference>
<dbReference type="Gene3D" id="3.40.50.10870">
    <property type="entry name" value="Glycosyl hydrolase family 3"/>
    <property type="match status" value="1"/>
</dbReference>
<evidence type="ECO:0000256" key="4">
    <source>
        <dbReference type="ARBA" id="ARBA00022801"/>
    </source>
</evidence>
<feature type="domain" description="Bacterial Glycosyl hydrolase family 3 C-terminal" evidence="7">
    <location>
        <begin position="417"/>
        <end position="543"/>
    </location>
</feature>